<keyword evidence="2" id="KW-1185">Reference proteome</keyword>
<name>A0A1J1I4V0_9DIPT</name>
<protein>
    <submittedName>
        <fullName evidence="1">CLUMA_CG008280, isoform A</fullName>
    </submittedName>
</protein>
<reference evidence="1 2" key="1">
    <citation type="submission" date="2015-04" db="EMBL/GenBank/DDBJ databases">
        <authorList>
            <person name="Syromyatnikov M.Y."/>
            <person name="Popov V.N."/>
        </authorList>
    </citation>
    <scope>NUCLEOTIDE SEQUENCE [LARGE SCALE GENOMIC DNA]</scope>
</reference>
<evidence type="ECO:0000313" key="1">
    <source>
        <dbReference type="EMBL" id="CRK94786.1"/>
    </source>
</evidence>
<accession>A0A1J1I4V0</accession>
<dbReference type="EMBL" id="CVRI01000040">
    <property type="protein sequence ID" value="CRK94786.1"/>
    <property type="molecule type" value="Genomic_DNA"/>
</dbReference>
<dbReference type="Proteomes" id="UP000183832">
    <property type="component" value="Unassembled WGS sequence"/>
</dbReference>
<organism evidence="1 2">
    <name type="scientific">Clunio marinus</name>
    <dbReference type="NCBI Taxonomy" id="568069"/>
    <lineage>
        <taxon>Eukaryota</taxon>
        <taxon>Metazoa</taxon>
        <taxon>Ecdysozoa</taxon>
        <taxon>Arthropoda</taxon>
        <taxon>Hexapoda</taxon>
        <taxon>Insecta</taxon>
        <taxon>Pterygota</taxon>
        <taxon>Neoptera</taxon>
        <taxon>Endopterygota</taxon>
        <taxon>Diptera</taxon>
        <taxon>Nematocera</taxon>
        <taxon>Chironomoidea</taxon>
        <taxon>Chironomidae</taxon>
        <taxon>Clunio</taxon>
    </lineage>
</organism>
<gene>
    <name evidence="1" type="ORF">CLUMA_CG008280</name>
</gene>
<sequence>MNICVVAERLWEITLLFIRLCRRGKKIFSQKALTRKKMNHKENDDVNLLLERIGLHIMKNELLVYKKFKLRTT</sequence>
<proteinExistence type="predicted"/>
<dbReference type="AlphaFoldDB" id="A0A1J1I4V0"/>
<evidence type="ECO:0000313" key="2">
    <source>
        <dbReference type="Proteomes" id="UP000183832"/>
    </source>
</evidence>